<dbReference type="PANTHER" id="PTHR30466">
    <property type="entry name" value="FLAVIN REDUCTASE"/>
    <property type="match status" value="1"/>
</dbReference>
<evidence type="ECO:0000256" key="2">
    <source>
        <dbReference type="SAM" id="MobiDB-lite"/>
    </source>
</evidence>
<dbReference type="RefSeq" id="WP_336539416.1">
    <property type="nucleotide sequence ID" value="NZ_JBBAYL010000015.1"/>
</dbReference>
<dbReference type="InterPro" id="IPR002563">
    <property type="entry name" value="Flavin_Rdtase-like_dom"/>
</dbReference>
<dbReference type="Pfam" id="PF01613">
    <property type="entry name" value="Flavin_Reduct"/>
    <property type="match status" value="1"/>
</dbReference>
<dbReference type="SMART" id="SM00903">
    <property type="entry name" value="Flavin_Reduct"/>
    <property type="match status" value="1"/>
</dbReference>
<evidence type="ECO:0000313" key="5">
    <source>
        <dbReference type="Proteomes" id="UP001365781"/>
    </source>
</evidence>
<feature type="region of interest" description="Disordered" evidence="2">
    <location>
        <begin position="166"/>
        <end position="189"/>
    </location>
</feature>
<dbReference type="InterPro" id="IPR050268">
    <property type="entry name" value="NADH-dep_flavin_reductase"/>
</dbReference>
<feature type="domain" description="Flavin reductase like" evidence="3">
    <location>
        <begin position="24"/>
        <end position="171"/>
    </location>
</feature>
<dbReference type="Proteomes" id="UP001365781">
    <property type="component" value="Unassembled WGS sequence"/>
</dbReference>
<dbReference type="PANTHER" id="PTHR30466:SF1">
    <property type="entry name" value="FMN REDUCTASE (NADH) RUTF"/>
    <property type="match status" value="1"/>
</dbReference>
<dbReference type="EMBL" id="JBBAYM010000004">
    <property type="protein sequence ID" value="MEI5609089.1"/>
    <property type="molecule type" value="Genomic_DNA"/>
</dbReference>
<feature type="compositionally biased region" description="Basic and acidic residues" evidence="2">
    <location>
        <begin position="179"/>
        <end position="189"/>
    </location>
</feature>
<name>A0ABU8G7B9_9ACTN</name>
<reference evidence="4 5" key="1">
    <citation type="submission" date="2024-03" db="EMBL/GenBank/DDBJ databases">
        <title>First Report of Pectobacterium brasiliscabiei causing potato scab in china.</title>
        <authorList>
            <person name="Handique U."/>
        </authorList>
    </citation>
    <scope>NUCLEOTIDE SEQUENCE [LARGE SCALE GENOMIC DNA]</scope>
    <source>
        <strain evidence="4 5">ZRIMU1503</strain>
    </source>
</reference>
<dbReference type="Gene3D" id="2.30.110.10">
    <property type="entry name" value="Electron Transport, Fmn-binding Protein, Chain A"/>
    <property type="match status" value="1"/>
</dbReference>
<keyword evidence="5" id="KW-1185">Reference proteome</keyword>
<evidence type="ECO:0000256" key="1">
    <source>
        <dbReference type="ARBA" id="ARBA00023002"/>
    </source>
</evidence>
<keyword evidence="1" id="KW-0560">Oxidoreductase</keyword>
<accession>A0ABU8G7B9</accession>
<organism evidence="4 5">
    <name type="scientific">Streptomyces brasiliscabiei</name>
    <dbReference type="NCBI Taxonomy" id="2736302"/>
    <lineage>
        <taxon>Bacteria</taxon>
        <taxon>Bacillati</taxon>
        <taxon>Actinomycetota</taxon>
        <taxon>Actinomycetes</taxon>
        <taxon>Kitasatosporales</taxon>
        <taxon>Streptomycetaceae</taxon>
        <taxon>Streptomyces</taxon>
    </lineage>
</organism>
<dbReference type="SUPFAM" id="SSF50475">
    <property type="entry name" value="FMN-binding split barrel"/>
    <property type="match status" value="1"/>
</dbReference>
<dbReference type="InterPro" id="IPR012349">
    <property type="entry name" value="Split_barrel_FMN-bd"/>
</dbReference>
<proteinExistence type="predicted"/>
<gene>
    <name evidence="4" type="ORF">WB403_07925</name>
</gene>
<protein>
    <submittedName>
        <fullName evidence="4">Flavin reductase family protein</fullName>
    </submittedName>
</protein>
<comment type="caution">
    <text evidence="4">The sequence shown here is derived from an EMBL/GenBank/DDBJ whole genome shotgun (WGS) entry which is preliminary data.</text>
</comment>
<evidence type="ECO:0000259" key="3">
    <source>
        <dbReference type="SMART" id="SM00903"/>
    </source>
</evidence>
<sequence>MAVATRRPAATAPAGTDAAVVTAMRHFVTGVTVLTCGAGDTAEGVTVSTFSTVPGSPPMACVALRGGSRGLRALASSRLFVANGLGAEQESLARHFARRDRPSGLDQLPAGAWLGDPADEVPRLSGAVAWLECRPERTIPFSDHELLVARVVSAVHSGHAPLVNFAGELRPGPSTPTFRHTERDRKGTS</sequence>
<evidence type="ECO:0000313" key="4">
    <source>
        <dbReference type="EMBL" id="MEI5609089.1"/>
    </source>
</evidence>